<dbReference type="Gene3D" id="2.80.10.50">
    <property type="match status" value="2"/>
</dbReference>
<dbReference type="PANTHER" id="PTHR31205">
    <property type="entry name" value="ACTIN CROSS-LINKING PROTEIN (DUF569)"/>
    <property type="match status" value="1"/>
</dbReference>
<dbReference type="FunFam" id="2.80.10.50:FF:000067">
    <property type="entry name" value="BnaC05g19630D protein"/>
    <property type="match status" value="1"/>
</dbReference>
<dbReference type="InterPro" id="IPR054726">
    <property type="entry name" value="Ubiq_DUF569-assoc"/>
</dbReference>
<feature type="domain" description="DUF569" evidence="2">
    <location>
        <begin position="260"/>
        <end position="404"/>
    </location>
</feature>
<protein>
    <submittedName>
        <fullName evidence="4">Actin cross-linking</fullName>
    </submittedName>
</protein>
<gene>
    <name evidence="4" type="ORF">CTI12_AA374010</name>
</gene>
<dbReference type="InterPro" id="IPR007679">
    <property type="entry name" value="DUF569"/>
</dbReference>
<dbReference type="PANTHER" id="PTHR31205:SF55">
    <property type="entry name" value="ACTIN-CROSSLINKING"/>
    <property type="match status" value="1"/>
</dbReference>
<reference evidence="4 5" key="1">
    <citation type="journal article" date="2018" name="Mol. Plant">
        <title>The genome of Artemisia annua provides insight into the evolution of Asteraceae family and artemisinin biosynthesis.</title>
        <authorList>
            <person name="Shen Q."/>
            <person name="Zhang L."/>
            <person name="Liao Z."/>
            <person name="Wang S."/>
            <person name="Yan T."/>
            <person name="Shi P."/>
            <person name="Liu M."/>
            <person name="Fu X."/>
            <person name="Pan Q."/>
            <person name="Wang Y."/>
            <person name="Lv Z."/>
            <person name="Lu X."/>
            <person name="Zhang F."/>
            <person name="Jiang W."/>
            <person name="Ma Y."/>
            <person name="Chen M."/>
            <person name="Hao X."/>
            <person name="Li L."/>
            <person name="Tang Y."/>
            <person name="Lv G."/>
            <person name="Zhou Y."/>
            <person name="Sun X."/>
            <person name="Brodelius P.E."/>
            <person name="Rose J.K.C."/>
            <person name="Tang K."/>
        </authorList>
    </citation>
    <scope>NUCLEOTIDE SEQUENCE [LARGE SCALE GENOMIC DNA]</scope>
    <source>
        <strain evidence="5">cv. Huhao1</strain>
        <tissue evidence="4">Leaf</tissue>
    </source>
</reference>
<proteinExistence type="predicted"/>
<dbReference type="SUPFAM" id="SSF50405">
    <property type="entry name" value="Actin-crosslinking proteins"/>
    <property type="match status" value="2"/>
</dbReference>
<dbReference type="EMBL" id="PKPP01005108">
    <property type="protein sequence ID" value="PWA61410.1"/>
    <property type="molecule type" value="Genomic_DNA"/>
</dbReference>
<comment type="caution">
    <text evidence="4">The sequence shown here is derived from an EMBL/GenBank/DDBJ whole genome shotgun (WGS) entry which is preliminary data.</text>
</comment>
<feature type="domain" description="DUF569" evidence="3">
    <location>
        <begin position="460"/>
        <end position="538"/>
    </location>
</feature>
<dbReference type="STRING" id="35608.A0A2U1MJH0"/>
<dbReference type="InterPro" id="IPR008999">
    <property type="entry name" value="Actin-crosslinking"/>
</dbReference>
<dbReference type="Pfam" id="PF04601">
    <property type="entry name" value="DUF569"/>
    <property type="match status" value="2"/>
</dbReference>
<feature type="compositionally biased region" description="Polar residues" evidence="1">
    <location>
        <begin position="427"/>
        <end position="448"/>
    </location>
</feature>
<evidence type="ECO:0000256" key="1">
    <source>
        <dbReference type="SAM" id="MobiDB-lite"/>
    </source>
</evidence>
<dbReference type="AlphaFoldDB" id="A0A2U1MJH0"/>
<evidence type="ECO:0000313" key="4">
    <source>
        <dbReference type="EMBL" id="PWA61410.1"/>
    </source>
</evidence>
<dbReference type="Proteomes" id="UP000245207">
    <property type="component" value="Unassembled WGS sequence"/>
</dbReference>
<keyword evidence="5" id="KW-1185">Reference proteome</keyword>
<feature type="region of interest" description="Disordered" evidence="1">
    <location>
        <begin position="427"/>
        <end position="453"/>
    </location>
</feature>
<name>A0A2U1MJH0_ARTAN</name>
<dbReference type="Pfam" id="PF22932">
    <property type="entry name" value="Ubiq_DUF_assoc"/>
    <property type="match status" value="1"/>
</dbReference>
<evidence type="ECO:0000259" key="3">
    <source>
        <dbReference type="Pfam" id="PF22932"/>
    </source>
</evidence>
<dbReference type="CDD" id="cd23340">
    <property type="entry name" value="beta-trefoil_FSCN_ACP-like"/>
    <property type="match status" value="2"/>
</dbReference>
<dbReference type="OrthoDB" id="2432302at2759"/>
<feature type="domain" description="DUF569" evidence="2">
    <location>
        <begin position="1"/>
        <end position="144"/>
    </location>
</feature>
<evidence type="ECO:0000259" key="2">
    <source>
        <dbReference type="Pfam" id="PF04601"/>
    </source>
</evidence>
<accession>A0A2U1MJH0</accession>
<sequence>MEFFDKVVAIRLKSHLDKYLIAGDDTQTVRQSKSAGSTPAARWLIEHVDSNTIRLKSCYGRYLTACSTPVLLGTTGNKIIQSIPNNATRDVATEWQPIRDGFQFKLKSMSSGTYLRANGAMPPWRNTVTHDGSFTSAMNNWILWEVETVDVVEDDYKVDSLAIVRSFSSGDLSGEDVRSPMPMRSASVARRTTTTLSIKMISIRASFYIRHLPLPVLKVPHFRFNLPSKLIKHKPRCIQQPRCLEQPRSIEQLESEPTTMDLLHNAKVVRLRSHHGKYLHADHNEETVSQDRKFNAMSNRWILEFVNDTPDDITIIRLKSVYNKYLTASNNPFWLGMTGKKVLQTVPNRLDSSVEWEVIGDGKHMKLKTRYGHYLRANGGIPPWRNSVTHDIPQRAATQDWIMWEIDIVDTTVQSLPLVPYSGSVSFTSSEANSPSTKYSKSPTFSNHESIDSPLKREEGREIYYRVISDDFAEIDENWQGFCVSFKGKEVNELTKMLEEETRLHDITVCSQSPLDGKLYPLRLQLPPNNVTMKVVVVPNSPGGEKQVRLKSRSCSRYSYSGYGSRTF</sequence>
<organism evidence="4 5">
    <name type="scientific">Artemisia annua</name>
    <name type="common">Sweet wormwood</name>
    <dbReference type="NCBI Taxonomy" id="35608"/>
    <lineage>
        <taxon>Eukaryota</taxon>
        <taxon>Viridiplantae</taxon>
        <taxon>Streptophyta</taxon>
        <taxon>Embryophyta</taxon>
        <taxon>Tracheophyta</taxon>
        <taxon>Spermatophyta</taxon>
        <taxon>Magnoliopsida</taxon>
        <taxon>eudicotyledons</taxon>
        <taxon>Gunneridae</taxon>
        <taxon>Pentapetalae</taxon>
        <taxon>asterids</taxon>
        <taxon>campanulids</taxon>
        <taxon>Asterales</taxon>
        <taxon>Asteraceae</taxon>
        <taxon>Asteroideae</taxon>
        <taxon>Anthemideae</taxon>
        <taxon>Artemisiinae</taxon>
        <taxon>Artemisia</taxon>
    </lineage>
</organism>
<evidence type="ECO:0000313" key="5">
    <source>
        <dbReference type="Proteomes" id="UP000245207"/>
    </source>
</evidence>